<evidence type="ECO:0000313" key="1">
    <source>
        <dbReference type="EMBL" id="GMI55087.1"/>
    </source>
</evidence>
<proteinExistence type="predicted"/>
<sequence length="112" mass="12283">TAMTKFGSALRSSLSVVLTITCSLLCYWLSTQADPSRPIPMPITISSLFPFYSWIQLQLLKDDPILASASKGFNFGQLTVAPLTYVFYHSYSAVDAIQRDAANMTEVLASLP</sequence>
<keyword evidence="2" id="KW-1185">Reference proteome</keyword>
<dbReference type="Proteomes" id="UP001165060">
    <property type="component" value="Unassembled WGS sequence"/>
</dbReference>
<feature type="non-terminal residue" evidence="1">
    <location>
        <position position="1"/>
    </location>
</feature>
<comment type="caution">
    <text evidence="1">The sequence shown here is derived from an EMBL/GenBank/DDBJ whole genome shotgun (WGS) entry which is preliminary data.</text>
</comment>
<gene>
    <name evidence="1" type="ORF">TeGR_g617</name>
</gene>
<dbReference type="EMBL" id="BRYB01006320">
    <property type="protein sequence ID" value="GMI55087.1"/>
    <property type="molecule type" value="Genomic_DNA"/>
</dbReference>
<evidence type="ECO:0000313" key="2">
    <source>
        <dbReference type="Proteomes" id="UP001165060"/>
    </source>
</evidence>
<protein>
    <submittedName>
        <fullName evidence="1">Uncharacterized protein</fullName>
    </submittedName>
</protein>
<accession>A0ABQ6NDF2</accession>
<organism evidence="1 2">
    <name type="scientific">Tetraparma gracilis</name>
    <dbReference type="NCBI Taxonomy" id="2962635"/>
    <lineage>
        <taxon>Eukaryota</taxon>
        <taxon>Sar</taxon>
        <taxon>Stramenopiles</taxon>
        <taxon>Ochrophyta</taxon>
        <taxon>Bolidophyceae</taxon>
        <taxon>Parmales</taxon>
        <taxon>Triparmaceae</taxon>
        <taxon>Tetraparma</taxon>
    </lineage>
</organism>
<name>A0ABQ6NDF2_9STRA</name>
<reference evidence="1 2" key="1">
    <citation type="journal article" date="2023" name="Commun. Biol.">
        <title>Genome analysis of Parmales, the sister group of diatoms, reveals the evolutionary specialization of diatoms from phago-mixotrophs to photoautotrophs.</title>
        <authorList>
            <person name="Ban H."/>
            <person name="Sato S."/>
            <person name="Yoshikawa S."/>
            <person name="Yamada K."/>
            <person name="Nakamura Y."/>
            <person name="Ichinomiya M."/>
            <person name="Sato N."/>
            <person name="Blanc-Mathieu R."/>
            <person name="Endo H."/>
            <person name="Kuwata A."/>
            <person name="Ogata H."/>
        </authorList>
    </citation>
    <scope>NUCLEOTIDE SEQUENCE [LARGE SCALE GENOMIC DNA]</scope>
</reference>
<feature type="non-terminal residue" evidence="1">
    <location>
        <position position="112"/>
    </location>
</feature>